<feature type="region of interest" description="Disordered" evidence="1">
    <location>
        <begin position="140"/>
        <end position="197"/>
    </location>
</feature>
<evidence type="ECO:0000313" key="2">
    <source>
        <dbReference type="EMBL" id="CAK7223812.1"/>
    </source>
</evidence>
<evidence type="ECO:0000256" key="1">
    <source>
        <dbReference type="SAM" id="MobiDB-lite"/>
    </source>
</evidence>
<proteinExistence type="predicted"/>
<dbReference type="EMBL" id="CAWUHD010000052">
    <property type="protein sequence ID" value="CAK7223812.1"/>
    <property type="molecule type" value="Genomic_DNA"/>
</dbReference>
<comment type="caution">
    <text evidence="2">The sequence shown here is derived from an EMBL/GenBank/DDBJ whole genome shotgun (WGS) entry which is preliminary data.</text>
</comment>
<protein>
    <recommendedName>
        <fullName evidence="4">Protein kinase domain-containing protein</fullName>
    </recommendedName>
</protein>
<gene>
    <name evidence="2" type="ORF">SEUCBS140593_005357</name>
</gene>
<accession>A0ABP0BVN2</accession>
<name>A0ABP0BVN2_9PEZI</name>
<sequence>MMDSQNFYSLSAADPERLAQNGESSQTGRSQDDAIYIEDCDSDDDETYVSGDDQIDDSFPSVYGLIRPTAEHRDAGFGNAPVSLDNGQSNTVSPSVNELRLLNLGRDSNTGADVGLAAAFPASGKEGLRELSLNERIEPADGFSSNQQQKEKSSERPQLPPSTLLIINEGDAGDEVAPSPEQEAPVQEHPLMPLSGPSWLRQSPACATVAPSTAAVNVQLHLSTEDGCHRLTAVQFCDQLREQLACDLDENCDTLDKFGKFGAIGMLFRLKLPGHGYCVAAKGVQPAHASLLEQETAVYGHLHEQQGTLVPVCLDMIELMNVYRTSFGAHISHMMVMSYAGEPIVSKAVAPMPENIGSLGNNAWVWLRQLGVEHRDEHGPNLWNAV</sequence>
<evidence type="ECO:0000313" key="3">
    <source>
        <dbReference type="Proteomes" id="UP001642482"/>
    </source>
</evidence>
<evidence type="ECO:0008006" key="4">
    <source>
        <dbReference type="Google" id="ProtNLM"/>
    </source>
</evidence>
<dbReference type="Proteomes" id="UP001642482">
    <property type="component" value="Unassembled WGS sequence"/>
</dbReference>
<keyword evidence="3" id="KW-1185">Reference proteome</keyword>
<reference evidence="2 3" key="1">
    <citation type="submission" date="2024-01" db="EMBL/GenBank/DDBJ databases">
        <authorList>
            <person name="Allen C."/>
            <person name="Tagirdzhanova G."/>
        </authorList>
    </citation>
    <scope>NUCLEOTIDE SEQUENCE [LARGE SCALE GENOMIC DNA]</scope>
</reference>
<feature type="region of interest" description="Disordered" evidence="1">
    <location>
        <begin position="1"/>
        <end position="34"/>
    </location>
</feature>
<organism evidence="2 3">
    <name type="scientific">Sporothrix eucalyptigena</name>
    <dbReference type="NCBI Taxonomy" id="1812306"/>
    <lineage>
        <taxon>Eukaryota</taxon>
        <taxon>Fungi</taxon>
        <taxon>Dikarya</taxon>
        <taxon>Ascomycota</taxon>
        <taxon>Pezizomycotina</taxon>
        <taxon>Sordariomycetes</taxon>
        <taxon>Sordariomycetidae</taxon>
        <taxon>Ophiostomatales</taxon>
        <taxon>Ophiostomataceae</taxon>
        <taxon>Sporothrix</taxon>
    </lineage>
</organism>